<dbReference type="OrthoDB" id="118340at2"/>
<dbReference type="SUPFAM" id="SSF53756">
    <property type="entry name" value="UDP-Glycosyltransferase/glycogen phosphorylase"/>
    <property type="match status" value="1"/>
</dbReference>
<dbReference type="Gene3D" id="3.40.50.2000">
    <property type="entry name" value="Glycogen Phosphorylase B"/>
    <property type="match status" value="1"/>
</dbReference>
<sequence length="395" mass="42649">MAARRFAFARISAWQAPSITPRAKAKQPIVIVGMLRQASGLGDAARKSHDALKAAGLKVYGIDITSLLLHEANYSGFDFEDGSELLGEGTVILHVSGPVVPRVIAVLGKRFVRNKRILAHWFWELPALPEDWRPALPFLHGVCASTRFVADAVRPMVGDRPVHLVSYPLEPHAVHHAKDAGGGPFTVLVAFNIASNFARKNPCASIAAFRQAFGDDPGALLIVKYLNGAAWPEGVRQMQLAAAGASNIVMNSDVLDDAGVDALYQRADVVMSLHRAEGLGLTIAEAMMREIPVIATNWSGNTDFFTSDAGIPIGFKLIPIEDPQRNYGGAGIRWKNPADAAWADPAVEEAAAALRALRADAGLRRRLGAAGIEKARNFFDPARHVERIKAILDRN</sequence>
<comment type="caution">
    <text evidence="1">The sequence shown here is derived from an EMBL/GenBank/DDBJ whole genome shotgun (WGS) entry which is preliminary data.</text>
</comment>
<dbReference type="RefSeq" id="WP_114829059.1">
    <property type="nucleotide sequence ID" value="NZ_QQTO01000022.1"/>
</dbReference>
<keyword evidence="2" id="KW-1185">Reference proteome</keyword>
<evidence type="ECO:0000313" key="2">
    <source>
        <dbReference type="Proteomes" id="UP000255207"/>
    </source>
</evidence>
<organism evidence="1 2">
    <name type="scientific">Bosea caraganae</name>
    <dbReference type="NCBI Taxonomy" id="2763117"/>
    <lineage>
        <taxon>Bacteria</taxon>
        <taxon>Pseudomonadati</taxon>
        <taxon>Pseudomonadota</taxon>
        <taxon>Alphaproteobacteria</taxon>
        <taxon>Hyphomicrobiales</taxon>
        <taxon>Boseaceae</taxon>
        <taxon>Bosea</taxon>
    </lineage>
</organism>
<gene>
    <name evidence="1" type="ORF">DWE98_10055</name>
</gene>
<dbReference type="Proteomes" id="UP000255207">
    <property type="component" value="Unassembled WGS sequence"/>
</dbReference>
<reference evidence="2" key="1">
    <citation type="submission" date="2018-07" db="EMBL/GenBank/DDBJ databases">
        <authorList>
            <person name="Safronova V.I."/>
            <person name="Chirak E.R."/>
            <person name="Sazanova A.L."/>
        </authorList>
    </citation>
    <scope>NUCLEOTIDE SEQUENCE [LARGE SCALE GENOMIC DNA]</scope>
    <source>
        <strain evidence="2">RCAM04685</strain>
    </source>
</reference>
<dbReference type="Pfam" id="PF20706">
    <property type="entry name" value="GT4-conflict"/>
    <property type="match status" value="1"/>
</dbReference>
<accession>A0A370L7N2</accession>
<proteinExistence type="predicted"/>
<dbReference type="EMBL" id="QQTP01000004">
    <property type="protein sequence ID" value="RDJ26170.1"/>
    <property type="molecule type" value="Genomic_DNA"/>
</dbReference>
<dbReference type="CDD" id="cd01635">
    <property type="entry name" value="Glycosyltransferase_GTB-type"/>
    <property type="match status" value="1"/>
</dbReference>
<dbReference type="PANTHER" id="PTHR46656:SF3">
    <property type="entry name" value="PUTATIVE-RELATED"/>
    <property type="match status" value="1"/>
</dbReference>
<protein>
    <submittedName>
        <fullName evidence="1">Glycosyltransferase family 1 protein</fullName>
    </submittedName>
</protein>
<dbReference type="AlphaFoldDB" id="A0A370L7N2"/>
<keyword evidence="1" id="KW-0808">Transferase</keyword>
<name>A0A370L7N2_9HYPH</name>
<dbReference type="GO" id="GO:0016740">
    <property type="term" value="F:transferase activity"/>
    <property type="evidence" value="ECO:0007669"/>
    <property type="project" value="UniProtKB-KW"/>
</dbReference>
<dbReference type="PANTHER" id="PTHR46656">
    <property type="entry name" value="PUTATIVE-RELATED"/>
    <property type="match status" value="1"/>
</dbReference>
<evidence type="ECO:0000313" key="1">
    <source>
        <dbReference type="EMBL" id="RDJ26170.1"/>
    </source>
</evidence>